<name>A0A2B9DP85_BACCE</name>
<comment type="caution">
    <text evidence="2">The sequence shown here is derived from an EMBL/GenBank/DDBJ whole genome shotgun (WGS) entry which is preliminary data.</text>
</comment>
<dbReference type="InterPro" id="IPR041657">
    <property type="entry name" value="HTH_17"/>
</dbReference>
<dbReference type="RefSeq" id="WP_098778658.1">
    <property type="nucleotide sequence ID" value="NZ_NUHO01000107.1"/>
</dbReference>
<evidence type="ECO:0000313" key="2">
    <source>
        <dbReference type="EMBL" id="PGM89624.1"/>
    </source>
</evidence>
<proteinExistence type="predicted"/>
<dbReference type="Proteomes" id="UP000222054">
    <property type="component" value="Unassembled WGS sequence"/>
</dbReference>
<dbReference type="Gene3D" id="1.10.1660.10">
    <property type="match status" value="2"/>
</dbReference>
<dbReference type="Pfam" id="PF12728">
    <property type="entry name" value="HTH_17"/>
    <property type="match status" value="1"/>
</dbReference>
<dbReference type="AlphaFoldDB" id="A0A2B9DP85"/>
<feature type="domain" description="Helix-turn-helix" evidence="1">
    <location>
        <begin position="71"/>
        <end position="122"/>
    </location>
</feature>
<sequence length="344" mass="39971">MSQDVWFLTKPTVTTKEAAEMLRVTVQTVLKKEKEGLIQCVYPESWKQFGSKFFYVEDIQALIEEEQVEGFTTKEAADLLNVAPSTIFTYIRSKKLPAKTVEKRGKQVYVIAEEDLEIFQQEHEIKTARQERKSFLTKIQGIEIRLFQLLTHQDTSRQARVIEINGEDGKVMTEEEDIFPLSEYKERGYCVPQYAIKPMITKRGTLSFVFRKPQLFHAVPYRLINLFYEEIGSANIRLALRQDTIHLEVKPCLLQVDPVQWQEELQYLHAHMTAGSFVPHTKGIFLKSNMESLSFHADHAFKQQVIAIAKAKEMGQEEFLYHAVRSYIESKRHNGRKTGLDTLY</sequence>
<protein>
    <submittedName>
        <fullName evidence="2">Excisionase</fullName>
    </submittedName>
</protein>
<gene>
    <name evidence="2" type="ORF">CN958_23810</name>
</gene>
<evidence type="ECO:0000313" key="3">
    <source>
        <dbReference type="Proteomes" id="UP000222054"/>
    </source>
</evidence>
<accession>A0A2B9DP85</accession>
<reference evidence="2 3" key="1">
    <citation type="submission" date="2017-09" db="EMBL/GenBank/DDBJ databases">
        <title>Large-scale bioinformatics analysis of Bacillus genomes uncovers conserved roles of natural products in bacterial physiology.</title>
        <authorList>
            <consortium name="Agbiome Team Llc"/>
            <person name="Bleich R.M."/>
            <person name="Grubbs K.J."/>
            <person name="Santa Maria K.C."/>
            <person name="Allen S.E."/>
            <person name="Farag S."/>
            <person name="Shank E.A."/>
            <person name="Bowers A."/>
        </authorList>
    </citation>
    <scope>NUCLEOTIDE SEQUENCE [LARGE SCALE GENOMIC DNA]</scope>
    <source>
        <strain evidence="2 3">AFS053130</strain>
    </source>
</reference>
<organism evidence="2 3">
    <name type="scientific">Bacillus cereus</name>
    <dbReference type="NCBI Taxonomy" id="1396"/>
    <lineage>
        <taxon>Bacteria</taxon>
        <taxon>Bacillati</taxon>
        <taxon>Bacillota</taxon>
        <taxon>Bacilli</taxon>
        <taxon>Bacillales</taxon>
        <taxon>Bacillaceae</taxon>
        <taxon>Bacillus</taxon>
        <taxon>Bacillus cereus group</taxon>
    </lineage>
</organism>
<evidence type="ECO:0000259" key="1">
    <source>
        <dbReference type="Pfam" id="PF12728"/>
    </source>
</evidence>
<dbReference type="EMBL" id="NUHO01000107">
    <property type="protein sequence ID" value="PGM89624.1"/>
    <property type="molecule type" value="Genomic_DNA"/>
</dbReference>